<feature type="compositionally biased region" description="Low complexity" evidence="1">
    <location>
        <begin position="219"/>
        <end position="233"/>
    </location>
</feature>
<dbReference type="RefSeq" id="WP_263570636.1">
    <property type="nucleotide sequence ID" value="NZ_JAJIRN010000003.1"/>
</dbReference>
<feature type="region of interest" description="Disordered" evidence="1">
    <location>
        <begin position="219"/>
        <end position="240"/>
    </location>
</feature>
<organism evidence="2 3">
    <name type="scientific">Roseateles oligotrophus</name>
    <dbReference type="NCBI Taxonomy" id="1769250"/>
    <lineage>
        <taxon>Bacteria</taxon>
        <taxon>Pseudomonadati</taxon>
        <taxon>Pseudomonadota</taxon>
        <taxon>Betaproteobacteria</taxon>
        <taxon>Burkholderiales</taxon>
        <taxon>Sphaerotilaceae</taxon>
        <taxon>Roseateles</taxon>
    </lineage>
</organism>
<name>A0ABT2YD98_9BURK</name>
<gene>
    <name evidence="2" type="ORF">LNV07_07865</name>
</gene>
<dbReference type="NCBIfam" id="NF043076">
    <property type="entry name" value="PHA_gran_PhaM"/>
    <property type="match status" value="1"/>
</dbReference>
<evidence type="ECO:0000313" key="2">
    <source>
        <dbReference type="EMBL" id="MCV2368012.1"/>
    </source>
</evidence>
<feature type="compositionally biased region" description="Low complexity" evidence="1">
    <location>
        <begin position="133"/>
        <end position="149"/>
    </location>
</feature>
<evidence type="ECO:0000256" key="1">
    <source>
        <dbReference type="SAM" id="MobiDB-lite"/>
    </source>
</evidence>
<accession>A0ABT2YD98</accession>
<dbReference type="Proteomes" id="UP001209701">
    <property type="component" value="Unassembled WGS sequence"/>
</dbReference>
<comment type="caution">
    <text evidence="2">The sequence shown here is derived from an EMBL/GenBank/DDBJ whole genome shotgun (WGS) entry which is preliminary data.</text>
</comment>
<feature type="region of interest" description="Disordered" evidence="1">
    <location>
        <begin position="119"/>
        <end position="149"/>
    </location>
</feature>
<evidence type="ECO:0008006" key="4">
    <source>
        <dbReference type="Google" id="ProtNLM"/>
    </source>
</evidence>
<proteinExistence type="predicted"/>
<keyword evidence="3" id="KW-1185">Reference proteome</keyword>
<reference evidence="2 3" key="1">
    <citation type="submission" date="2021-11" db="EMBL/GenBank/DDBJ databases">
        <authorList>
            <person name="Liang Q."/>
            <person name="Mou H."/>
            <person name="Liu Z."/>
        </authorList>
    </citation>
    <scope>NUCLEOTIDE SEQUENCE [LARGE SCALE GENOMIC DNA]</scope>
    <source>
        <strain evidence="2 3">CHU3</strain>
    </source>
</reference>
<protein>
    <recommendedName>
        <fullName evidence="4">Transcriptional regulator</fullName>
    </recommendedName>
</protein>
<sequence>MTDNSFSKFVPGFDFLQGLVKGAGAALPGVGQWVAPTLNPEELAKRIDELRTVQFWLEQNARMLGVTIQALEVQKMTLATLKSMNVPLEQLSEALQAPVASTLVNPLAAAWPGLTPEAKAPATKVAPTPPAAPASTPAATASETAAKPAAPAAVDPLQWWGALSQQFTQLAASAMKDSVTDGAKNLAGNIVKQSLDVAGDTLRKAGAVPGAVAGQVAKSLAPAKATNAAPKAAPARKRKV</sequence>
<dbReference type="InterPro" id="IPR050026">
    <property type="entry name" value="PHA_gran_PhaM_N"/>
</dbReference>
<dbReference type="EMBL" id="JAJIRN010000003">
    <property type="protein sequence ID" value="MCV2368012.1"/>
    <property type="molecule type" value="Genomic_DNA"/>
</dbReference>
<evidence type="ECO:0000313" key="3">
    <source>
        <dbReference type="Proteomes" id="UP001209701"/>
    </source>
</evidence>